<dbReference type="GO" id="GO:0047498">
    <property type="term" value="F:calcium-dependent phospholipase A2 activity"/>
    <property type="evidence" value="ECO:0007669"/>
    <property type="project" value="TreeGrafter"/>
</dbReference>
<accession>A0A8B9KFP3</accession>
<reference evidence="5" key="1">
    <citation type="submission" date="2025-08" db="UniProtKB">
        <authorList>
            <consortium name="Ensembl"/>
        </authorList>
    </citation>
    <scope>IDENTIFICATION</scope>
</reference>
<dbReference type="GO" id="GO:0005509">
    <property type="term" value="F:calcium ion binding"/>
    <property type="evidence" value="ECO:0007669"/>
    <property type="project" value="TreeGrafter"/>
</dbReference>
<evidence type="ECO:0000313" key="5">
    <source>
        <dbReference type="Ensembl" id="ENSAMXP00005036331.1"/>
    </source>
</evidence>
<dbReference type="SUPFAM" id="SSF52151">
    <property type="entry name" value="FabD/lysophospholipase-like"/>
    <property type="match status" value="1"/>
</dbReference>
<dbReference type="InterPro" id="IPR002642">
    <property type="entry name" value="LysoPLipase_cat_dom"/>
</dbReference>
<protein>
    <recommendedName>
        <fullName evidence="4">PLA2c domain-containing protein</fullName>
    </recommendedName>
</protein>
<name>A0A8B9KFP3_ASTMX</name>
<proteinExistence type="predicted"/>
<evidence type="ECO:0000256" key="1">
    <source>
        <dbReference type="ARBA" id="ARBA00022801"/>
    </source>
</evidence>
<dbReference type="PANTHER" id="PTHR10728">
    <property type="entry name" value="CYTOSOLIC PHOSPHOLIPASE A2"/>
    <property type="match status" value="1"/>
</dbReference>
<dbReference type="GO" id="GO:0046475">
    <property type="term" value="P:glycerophospholipid catabolic process"/>
    <property type="evidence" value="ECO:0007669"/>
    <property type="project" value="TreeGrafter"/>
</dbReference>
<sequence length="346" mass="39768">MCSSEVRIGHTLNETERQHVADRAWTVLQCLQQLGISCSVTNFDWSIKLTSFFPKRCDVRFSYNFCDYIDEHKLSDQRSKYTTTDPYPIYTVIDKKSKHDGLHADCWFEITPDESGYSLTGAFVDSSCWGSQFENGQKIKDQAEIDMLFLQGNTPQMYYSISIQMVTHWIWGTTYNYVYKMEVPSIHPSILSSEKRAFVDAGLLNNSPYFSVLRQERDIDLIISLDFSEGDPFQTVVDTAKTCTELHIPFPHCVVPTGENTEPNDFYVFAGSTDTPTVIHIPLFNCINCPGEVEKWHKIYTTFQMEYTESMISDLLNKAGSNISNNKENLLREIKYIMEKKKAKLG</sequence>
<feature type="domain" description="PLA2c" evidence="4">
    <location>
        <begin position="1"/>
        <end position="346"/>
    </location>
</feature>
<evidence type="ECO:0000313" key="6">
    <source>
        <dbReference type="Proteomes" id="UP000694621"/>
    </source>
</evidence>
<dbReference type="GO" id="GO:0005544">
    <property type="term" value="F:calcium-dependent phospholipid binding"/>
    <property type="evidence" value="ECO:0007669"/>
    <property type="project" value="TreeGrafter"/>
</dbReference>
<keyword evidence="1 3" id="KW-0378">Hydrolase</keyword>
<dbReference type="PANTHER" id="PTHR10728:SF39">
    <property type="entry name" value="CYTOSOLIC PHOSPHOLIPASE A2 GAMMA"/>
    <property type="match status" value="1"/>
</dbReference>
<dbReference type="InterPro" id="IPR016035">
    <property type="entry name" value="Acyl_Trfase/lysoPLipase"/>
</dbReference>
<dbReference type="Proteomes" id="UP000694621">
    <property type="component" value="Unplaced"/>
</dbReference>
<dbReference type="Ensembl" id="ENSAMXT00005039600.1">
    <property type="protein sequence ID" value="ENSAMXP00005036331.1"/>
    <property type="gene ID" value="ENSAMXG00005017347.1"/>
</dbReference>
<dbReference type="GO" id="GO:0005654">
    <property type="term" value="C:nucleoplasm"/>
    <property type="evidence" value="ECO:0007669"/>
    <property type="project" value="TreeGrafter"/>
</dbReference>
<keyword evidence="3" id="KW-0442">Lipid degradation</keyword>
<evidence type="ECO:0000256" key="2">
    <source>
        <dbReference type="ARBA" id="ARBA00023098"/>
    </source>
</evidence>
<dbReference type="PROSITE" id="PS51210">
    <property type="entry name" value="PLA2C"/>
    <property type="match status" value="1"/>
</dbReference>
<evidence type="ECO:0000256" key="3">
    <source>
        <dbReference type="PROSITE-ProRule" id="PRU00555"/>
    </source>
</evidence>
<dbReference type="GO" id="GO:0005829">
    <property type="term" value="C:cytosol"/>
    <property type="evidence" value="ECO:0007669"/>
    <property type="project" value="TreeGrafter"/>
</dbReference>
<keyword evidence="2 3" id="KW-0443">Lipid metabolism</keyword>
<dbReference type="Gene3D" id="3.40.1090.10">
    <property type="entry name" value="Cytosolic phospholipase A2 catalytic domain"/>
    <property type="match status" value="2"/>
</dbReference>
<dbReference type="GO" id="GO:0005635">
    <property type="term" value="C:nuclear envelope"/>
    <property type="evidence" value="ECO:0007669"/>
    <property type="project" value="TreeGrafter"/>
</dbReference>
<dbReference type="AlphaFoldDB" id="A0A8B9KFP3"/>
<evidence type="ECO:0000259" key="4">
    <source>
        <dbReference type="PROSITE" id="PS51210"/>
    </source>
</evidence>
<organism evidence="5 6">
    <name type="scientific">Astyanax mexicanus</name>
    <name type="common">Blind cave fish</name>
    <name type="synonym">Astyanax fasciatus mexicanus</name>
    <dbReference type="NCBI Taxonomy" id="7994"/>
    <lineage>
        <taxon>Eukaryota</taxon>
        <taxon>Metazoa</taxon>
        <taxon>Chordata</taxon>
        <taxon>Craniata</taxon>
        <taxon>Vertebrata</taxon>
        <taxon>Euteleostomi</taxon>
        <taxon>Actinopterygii</taxon>
        <taxon>Neopterygii</taxon>
        <taxon>Teleostei</taxon>
        <taxon>Ostariophysi</taxon>
        <taxon>Characiformes</taxon>
        <taxon>Characoidei</taxon>
        <taxon>Acestrorhamphidae</taxon>
        <taxon>Acestrorhamphinae</taxon>
        <taxon>Astyanax</taxon>
    </lineage>
</organism>